<evidence type="ECO:0000256" key="5">
    <source>
        <dbReference type="ARBA" id="ARBA00022645"/>
    </source>
</evidence>
<evidence type="ECO:0000259" key="19">
    <source>
        <dbReference type="PROSITE" id="PS52035"/>
    </source>
</evidence>
<feature type="region of interest" description="Disordered" evidence="17">
    <location>
        <begin position="208"/>
        <end position="230"/>
    </location>
</feature>
<dbReference type="Pfam" id="PF00246">
    <property type="entry name" value="Peptidase_M14"/>
    <property type="match status" value="2"/>
</dbReference>
<dbReference type="GO" id="GO:0005615">
    <property type="term" value="C:extracellular space"/>
    <property type="evidence" value="ECO:0007669"/>
    <property type="project" value="TreeGrafter"/>
</dbReference>
<dbReference type="CDD" id="cd03860">
    <property type="entry name" value="M14_CP_A-B_like"/>
    <property type="match status" value="1"/>
</dbReference>
<keyword evidence="21" id="KW-1185">Reference proteome</keyword>
<keyword evidence="8 18" id="KW-0732">Signal</keyword>
<dbReference type="SUPFAM" id="SSF53187">
    <property type="entry name" value="Zn-dependent exopeptidases"/>
    <property type="match status" value="1"/>
</dbReference>
<dbReference type="FunFam" id="3.40.630.10:FF:000084">
    <property type="entry name" value="Carboxypeptidase B2"/>
    <property type="match status" value="1"/>
</dbReference>
<keyword evidence="11" id="KW-0482">Metalloprotease</keyword>
<dbReference type="PANTHER" id="PTHR11705:SF147">
    <property type="entry name" value="INACTIVE METALLOCARBOXYPEPTIDASE ECM14"/>
    <property type="match status" value="1"/>
</dbReference>
<keyword evidence="7" id="KW-0479">Metal-binding</keyword>
<evidence type="ECO:0000256" key="9">
    <source>
        <dbReference type="ARBA" id="ARBA00022801"/>
    </source>
</evidence>
<evidence type="ECO:0000256" key="7">
    <source>
        <dbReference type="ARBA" id="ARBA00022723"/>
    </source>
</evidence>
<dbReference type="SMART" id="SM00631">
    <property type="entry name" value="Zn_pept"/>
    <property type="match status" value="1"/>
</dbReference>
<protein>
    <recommendedName>
        <fullName evidence="14">Inactive metallocarboxypeptidase ECM14</fullName>
    </recommendedName>
    <alternativeName>
        <fullName evidence="15">Inactive metallocarboxypeptidase ecm14</fullName>
    </alternativeName>
</protein>
<comment type="subcellular location">
    <subcellularLocation>
        <location evidence="2">Secreted</location>
    </subcellularLocation>
</comment>
<dbReference type="PROSITE" id="PS52035">
    <property type="entry name" value="PEPTIDASE_M14"/>
    <property type="match status" value="1"/>
</dbReference>
<evidence type="ECO:0000256" key="17">
    <source>
        <dbReference type="SAM" id="MobiDB-lite"/>
    </source>
</evidence>
<evidence type="ECO:0000256" key="16">
    <source>
        <dbReference type="PROSITE-ProRule" id="PRU01379"/>
    </source>
</evidence>
<keyword evidence="4" id="KW-0964">Secreted</keyword>
<keyword evidence="12" id="KW-1015">Disulfide bond</keyword>
<organism evidence="20 21">
    <name type="scientific">Tilletia horrida</name>
    <dbReference type="NCBI Taxonomy" id="155126"/>
    <lineage>
        <taxon>Eukaryota</taxon>
        <taxon>Fungi</taxon>
        <taxon>Dikarya</taxon>
        <taxon>Basidiomycota</taxon>
        <taxon>Ustilaginomycotina</taxon>
        <taxon>Exobasidiomycetes</taxon>
        <taxon>Tilletiales</taxon>
        <taxon>Tilletiaceae</taxon>
        <taxon>Tilletia</taxon>
    </lineage>
</organism>
<evidence type="ECO:0000256" key="10">
    <source>
        <dbReference type="ARBA" id="ARBA00022833"/>
    </source>
</evidence>
<feature type="signal peptide" evidence="18">
    <location>
        <begin position="1"/>
        <end position="25"/>
    </location>
</feature>
<dbReference type="Proteomes" id="UP001176521">
    <property type="component" value="Unassembled WGS sequence"/>
</dbReference>
<evidence type="ECO:0000256" key="3">
    <source>
        <dbReference type="ARBA" id="ARBA00005988"/>
    </source>
</evidence>
<dbReference type="GO" id="GO:0008270">
    <property type="term" value="F:zinc ion binding"/>
    <property type="evidence" value="ECO:0007669"/>
    <property type="project" value="InterPro"/>
</dbReference>
<evidence type="ECO:0000313" key="21">
    <source>
        <dbReference type="Proteomes" id="UP001176521"/>
    </source>
</evidence>
<evidence type="ECO:0000256" key="15">
    <source>
        <dbReference type="ARBA" id="ARBA00026213"/>
    </source>
</evidence>
<dbReference type="Gene3D" id="3.40.630.10">
    <property type="entry name" value="Zn peptidases"/>
    <property type="match status" value="2"/>
</dbReference>
<evidence type="ECO:0000256" key="13">
    <source>
        <dbReference type="ARBA" id="ARBA00025210"/>
    </source>
</evidence>
<accession>A0AAN6JP15</accession>
<keyword evidence="6" id="KW-0645">Protease</keyword>
<evidence type="ECO:0000256" key="4">
    <source>
        <dbReference type="ARBA" id="ARBA00022525"/>
    </source>
</evidence>
<keyword evidence="10" id="KW-0862">Zinc</keyword>
<evidence type="ECO:0000256" key="14">
    <source>
        <dbReference type="ARBA" id="ARBA00026187"/>
    </source>
</evidence>
<feature type="active site" description="Proton donor/acceptor" evidence="16">
    <location>
        <position position="532"/>
    </location>
</feature>
<evidence type="ECO:0000256" key="1">
    <source>
        <dbReference type="ARBA" id="ARBA00001947"/>
    </source>
</evidence>
<reference evidence="20" key="1">
    <citation type="journal article" date="2023" name="PhytoFront">
        <title>Draft Genome Resources of Seven Strains of Tilletia horrida, Causal Agent of Kernel Smut of Rice.</title>
        <authorList>
            <person name="Khanal S."/>
            <person name="Antony Babu S."/>
            <person name="Zhou X.G."/>
        </authorList>
    </citation>
    <scope>NUCLEOTIDE SEQUENCE</scope>
    <source>
        <strain evidence="20">TX3</strain>
    </source>
</reference>
<feature type="chain" id="PRO_5043055167" description="Inactive metallocarboxypeptidase ECM14" evidence="18">
    <location>
        <begin position="26"/>
        <end position="573"/>
    </location>
</feature>
<feature type="region of interest" description="Disordered" evidence="17">
    <location>
        <begin position="275"/>
        <end position="298"/>
    </location>
</feature>
<dbReference type="InterPro" id="IPR000834">
    <property type="entry name" value="Peptidase_M14"/>
</dbReference>
<comment type="function">
    <text evidence="13">Inactive carboxypeptidase that may play a role in cell wall organization and biogenesis.</text>
</comment>
<feature type="region of interest" description="Disordered" evidence="17">
    <location>
        <begin position="484"/>
        <end position="516"/>
    </location>
</feature>
<dbReference type="PANTHER" id="PTHR11705">
    <property type="entry name" value="PROTEASE FAMILY M14 CARBOXYPEPTIDASE A,B"/>
    <property type="match status" value="1"/>
</dbReference>
<dbReference type="PRINTS" id="PR00765">
    <property type="entry name" value="CRBOXYPTASEA"/>
</dbReference>
<comment type="caution">
    <text evidence="20">The sequence shown here is derived from an EMBL/GenBank/DDBJ whole genome shotgun (WGS) entry which is preliminary data.</text>
</comment>
<sequence length="573" mass="62111">MKRAALGCCATTAALALSCASAAAAQEGRQQAVFQQPAAAPAARSLFRLHANSTEALQHLLAASASPDSDGRIDVWARRTESCSPLSAASGRLTSPGCYLDIASTRSAFERFTDTSLHDGSLSVEVLQPDLDALVRSQVEQNQRAALLADDGDGPDYGDPWHDRYHSYEEIQAYLQHIATTYPSHAQLISLGKTHEGRSLTALKLGHFGPAAAGSRPHHEQQQRQASPPKPKLGVLVMANQHAREWISGATALHLIHQILTDELELDLGRASALDQTATASRKGRKKGRKDGPAAHRNAWAGSDDLLEVFDITILPLANPDGYAYSYGSERMWRKNRQPVDESSECVGIDVNSNWDARFQAWPVSRACSEAFPGTRAFEAYESDAIARFIAEPANNIRSVIDLHSYGQMLTYPFAFSCSPSLSLPDEEDLLELSVGAVRAIRDVHSHTFHAGRHCALAWELAGSALDWSYGWFPAPAAPSGTAGVLTAGKRRSPRRRAISPSPVTSSSTPISAASSLQPRTGNLVKWSFALELRDGGTYGFLLPADQIRPSGQEAGALMRYTLQFIAKREKRL</sequence>
<evidence type="ECO:0000256" key="6">
    <source>
        <dbReference type="ARBA" id="ARBA00022670"/>
    </source>
</evidence>
<evidence type="ECO:0000256" key="18">
    <source>
        <dbReference type="SAM" id="SignalP"/>
    </source>
</evidence>
<evidence type="ECO:0000256" key="8">
    <source>
        <dbReference type="ARBA" id="ARBA00022729"/>
    </source>
</evidence>
<evidence type="ECO:0000256" key="12">
    <source>
        <dbReference type="ARBA" id="ARBA00023157"/>
    </source>
</evidence>
<dbReference type="GO" id="GO:0006508">
    <property type="term" value="P:proteolysis"/>
    <property type="evidence" value="ECO:0007669"/>
    <property type="project" value="UniProtKB-KW"/>
</dbReference>
<comment type="cofactor">
    <cofactor evidence="1">
        <name>Zn(2+)</name>
        <dbReference type="ChEBI" id="CHEBI:29105"/>
    </cofactor>
</comment>
<dbReference type="GO" id="GO:0004181">
    <property type="term" value="F:metallocarboxypeptidase activity"/>
    <property type="evidence" value="ECO:0007669"/>
    <property type="project" value="InterPro"/>
</dbReference>
<feature type="compositionally biased region" description="Low complexity" evidence="17">
    <location>
        <begin position="499"/>
        <end position="516"/>
    </location>
</feature>
<dbReference type="AlphaFoldDB" id="A0AAN6JP15"/>
<feature type="compositionally biased region" description="Basic residues" evidence="17">
    <location>
        <begin position="489"/>
        <end position="498"/>
    </location>
</feature>
<evidence type="ECO:0000313" key="20">
    <source>
        <dbReference type="EMBL" id="KAK0539609.1"/>
    </source>
</evidence>
<feature type="domain" description="Peptidase M14" evidence="19">
    <location>
        <begin position="164"/>
        <end position="566"/>
    </location>
</feature>
<dbReference type="PROSITE" id="PS51257">
    <property type="entry name" value="PROKAR_LIPOPROTEIN"/>
    <property type="match status" value="1"/>
</dbReference>
<name>A0AAN6JP15_9BASI</name>
<comment type="similarity">
    <text evidence="3 16">Belongs to the peptidase M14 family.</text>
</comment>
<keyword evidence="9" id="KW-0378">Hydrolase</keyword>
<evidence type="ECO:0000256" key="2">
    <source>
        <dbReference type="ARBA" id="ARBA00004613"/>
    </source>
</evidence>
<gene>
    <name evidence="20" type="ORF">OC842_000881</name>
</gene>
<keyword evidence="5" id="KW-0121">Carboxypeptidase</keyword>
<proteinExistence type="inferred from homology"/>
<evidence type="ECO:0000256" key="11">
    <source>
        <dbReference type="ARBA" id="ARBA00023049"/>
    </source>
</evidence>
<dbReference type="EMBL" id="JAPDMQ010000028">
    <property type="protein sequence ID" value="KAK0539609.1"/>
    <property type="molecule type" value="Genomic_DNA"/>
</dbReference>